<dbReference type="SUPFAM" id="SSF75011">
    <property type="entry name" value="3-carboxy-cis,cis-mucoante lactonizing enzyme"/>
    <property type="match status" value="1"/>
</dbReference>
<feature type="region of interest" description="Disordered" evidence="2">
    <location>
        <begin position="716"/>
        <end position="735"/>
    </location>
</feature>
<dbReference type="PANTHER" id="PTHR46388">
    <property type="entry name" value="NHL REPEAT-CONTAINING PROTEIN 2"/>
    <property type="match status" value="1"/>
</dbReference>
<dbReference type="Pfam" id="PF01436">
    <property type="entry name" value="NHL"/>
    <property type="match status" value="3"/>
</dbReference>
<evidence type="ECO:0000256" key="2">
    <source>
        <dbReference type="SAM" id="MobiDB-lite"/>
    </source>
</evidence>
<dbReference type="Gene3D" id="3.40.30.10">
    <property type="entry name" value="Glutaredoxin"/>
    <property type="match status" value="1"/>
</dbReference>
<dbReference type="Pfam" id="PF13905">
    <property type="entry name" value="Thioredoxin_8"/>
    <property type="match status" value="1"/>
</dbReference>
<dbReference type="PROSITE" id="PS51352">
    <property type="entry name" value="THIOREDOXIN_2"/>
    <property type="match status" value="1"/>
</dbReference>
<accession>A0AA35RMY2</accession>
<comment type="caution">
    <text evidence="4">The sequence shown here is derived from an EMBL/GenBank/DDBJ whole genome shotgun (WGS) entry which is preliminary data.</text>
</comment>
<dbReference type="InterPro" id="IPR013766">
    <property type="entry name" value="Thioredoxin_domain"/>
</dbReference>
<gene>
    <name evidence="4" type="ORF">GBAR_LOCUS8811</name>
</gene>
<evidence type="ECO:0000313" key="5">
    <source>
        <dbReference type="Proteomes" id="UP001174909"/>
    </source>
</evidence>
<keyword evidence="5" id="KW-1185">Reference proteome</keyword>
<evidence type="ECO:0000259" key="3">
    <source>
        <dbReference type="PROSITE" id="PS51352"/>
    </source>
</evidence>
<dbReference type="InterPro" id="IPR045302">
    <property type="entry name" value="NHL2_NHL_rpt_dom"/>
</dbReference>
<organism evidence="4 5">
    <name type="scientific">Geodia barretti</name>
    <name type="common">Barrett's horny sponge</name>
    <dbReference type="NCBI Taxonomy" id="519541"/>
    <lineage>
        <taxon>Eukaryota</taxon>
        <taxon>Metazoa</taxon>
        <taxon>Porifera</taxon>
        <taxon>Demospongiae</taxon>
        <taxon>Heteroscleromorpha</taxon>
        <taxon>Tetractinellida</taxon>
        <taxon>Astrophorina</taxon>
        <taxon>Geodiidae</taxon>
        <taxon>Geodia</taxon>
    </lineage>
</organism>
<dbReference type="EMBL" id="CASHTH010001321">
    <property type="protein sequence ID" value="CAI8014032.1"/>
    <property type="molecule type" value="Genomic_DNA"/>
</dbReference>
<evidence type="ECO:0000313" key="4">
    <source>
        <dbReference type="EMBL" id="CAI8014032.1"/>
    </source>
</evidence>
<dbReference type="AlphaFoldDB" id="A0AA35RMY2"/>
<dbReference type="InterPro" id="IPR001258">
    <property type="entry name" value="NHL_repeat"/>
</dbReference>
<dbReference type="Proteomes" id="UP001174909">
    <property type="component" value="Unassembled WGS sequence"/>
</dbReference>
<dbReference type="InterPro" id="IPR012336">
    <property type="entry name" value="Thioredoxin-like_fold"/>
</dbReference>
<reference evidence="4" key="1">
    <citation type="submission" date="2023-03" db="EMBL/GenBank/DDBJ databases">
        <authorList>
            <person name="Steffen K."/>
            <person name="Cardenas P."/>
        </authorList>
    </citation>
    <scope>NUCLEOTIDE SEQUENCE</scope>
</reference>
<dbReference type="SUPFAM" id="SSF52833">
    <property type="entry name" value="Thioredoxin-like"/>
    <property type="match status" value="1"/>
</dbReference>
<feature type="region of interest" description="Disordered" evidence="2">
    <location>
        <begin position="316"/>
        <end position="338"/>
    </location>
</feature>
<proteinExistence type="predicted"/>
<dbReference type="CDD" id="cd14951">
    <property type="entry name" value="NHL-2_like"/>
    <property type="match status" value="1"/>
</dbReference>
<feature type="domain" description="Thioredoxin" evidence="3">
    <location>
        <begin position="1"/>
        <end position="195"/>
    </location>
</feature>
<keyword evidence="1" id="KW-0677">Repeat</keyword>
<feature type="compositionally biased region" description="Polar residues" evidence="2">
    <location>
        <begin position="716"/>
        <end position="725"/>
    </location>
</feature>
<dbReference type="InterPro" id="IPR036249">
    <property type="entry name" value="Thioredoxin-like_sf"/>
</dbReference>
<dbReference type="Gene3D" id="2.120.10.30">
    <property type="entry name" value="TolB, C-terminal domain"/>
    <property type="match status" value="3"/>
</dbReference>
<feature type="compositionally biased region" description="Low complexity" evidence="2">
    <location>
        <begin position="316"/>
        <end position="325"/>
    </location>
</feature>
<name>A0AA35RMY2_GEOBA</name>
<dbReference type="PANTHER" id="PTHR46388:SF2">
    <property type="entry name" value="NHL REPEAT-CONTAINING PROTEIN 2"/>
    <property type="match status" value="1"/>
</dbReference>
<evidence type="ECO:0000256" key="1">
    <source>
        <dbReference type="ARBA" id="ARBA00022737"/>
    </source>
</evidence>
<dbReference type="InterPro" id="IPR011042">
    <property type="entry name" value="6-blade_b-propeller_TolB-like"/>
</dbReference>
<protein>
    <submittedName>
        <fullName evidence="4">NHL repeat-containing protein 2</fullName>
    </submittedName>
</protein>
<sequence>MAAEVPPLEKKYVKNKISSLSAGIQVAEDEGAKRREILSHIKSVKHDGQFQLDDLEFPGGSAWFNSGPLSLSGDLRGKLVVLDFFTYCCINCMHVLPDLASLERAHPVEDGLVVVGVHSAKFLNEKVSENIENAVRRYEISHPVVNDSDIVLWNQLGVVCWPTLVVLGPSGRLLHYIIGEGHGPELALFVDTALEYYRREGSLAGGSIPGGGGRGGEGGGGVTEATPLRYPGKVVCGREEGEEKLYVSDTGHHRVVVVDRGTGAVTAEYGSGEPGLIDGEAQEARFRSPQGLVRDGDNLYVADTENHVVRKVDMGSGSVSTVTGTGVQGNDKEGGGKERLQEISSPWDLALGDSGTGGGGAVLYIAMAGTHQIWAHFLTDCTWIRGSQQERGVTVRFTGSGEEANRNNSYPHKACFAQPSGVTLTKGGLMYVADSESSTVRCVSLRDGGVKAVVGGAIDPLDLFAYGDVDGKGREARLQHPLGVVWSEREKLLYVADSYNHKVKVVDPATKRCTTLAGTGQSGLVDGPFEHAQFSEPGGLCLDPTERVLFVADTNNHAIRVLDLDQRTVTQLRVEAPDVSVTRSGTGPSAPGFKRLTGKRAQVVQCPPVTVGGGGGGGEVRLALHVTLPPSTDWTSGATSAWQVIPEPGVLESCHPARGVIQPDQDISLTLVTAEGLEPTSSTVQIELLVYFCEASGVCHMQGALLAIPLVPSQSPASTPSQVTLHYSPRLPKTA</sequence>